<keyword evidence="5 7" id="KW-1133">Transmembrane helix</keyword>
<dbReference type="CDD" id="cd03251">
    <property type="entry name" value="ABCC_MsbA"/>
    <property type="match status" value="1"/>
</dbReference>
<evidence type="ECO:0000313" key="11">
    <source>
        <dbReference type="Proteomes" id="UP000232196"/>
    </source>
</evidence>
<dbReference type="PROSITE" id="PS50929">
    <property type="entry name" value="ABC_TM1F"/>
    <property type="match status" value="1"/>
</dbReference>
<sequence length="635" mass="71803">MKIFFRLMSYSVRYKYRFSLGIAFALLTAILNAVSLTSIIPLFDTMAADPNTRFQFEFTEAEQEIITKEESNLEIRLNPVERAKKVLIDVKRWSNGRTKYMEPKEVVWAVCLLILPLYGLKLITYLASVYCLATAGYWAVRDIRQELFEKNQMLPLTFFFKEKTGLLMSRIINDVEVVAAVISSNFRDATINFFYVITHLLVLLYLNTELLLIACGTVPLIILPVTLFTKKITRSTERFQEKLADLNANLQEMISGIKVIRVFNTEKYEKEKFQKINQNVYRRNFKGQYYLQIAPSLVELTSSLVALGFFALGARYILAGNVGSPFTVGQFMVFLLTLLFLLRPLTQLSQMVGKISQAIIAGRRIFEIIDLETEDHSEDEKVKVERVTNSIQFKGINFAYPGTNAEVLKDINLNVKVGETIAIVGASGCGKSTLMDLIPRFFDPSVGSIEFDNQNIKDLSLADLRNKIGIVTQDIFLFHGKVADNIAYGKPGASRKDVIRAARLAHAHDFIKQMDNGYDSILGVRGLNLSGGQRQRLVIARALLRDPEIMILDEATSALDAESERLVSDAFRRLFANRTTFVIAHRLSTIKDIPRILVMDNGRIVEEGNHTSLMEKNGLYRKLTDNQYAGAGMLP</sequence>
<accession>A0A2M9XE54</accession>
<evidence type="ECO:0000256" key="3">
    <source>
        <dbReference type="ARBA" id="ARBA00022741"/>
    </source>
</evidence>
<dbReference type="GO" id="GO:0005886">
    <property type="term" value="C:plasma membrane"/>
    <property type="evidence" value="ECO:0007669"/>
    <property type="project" value="UniProtKB-SubCell"/>
</dbReference>
<dbReference type="PANTHER" id="PTHR24221">
    <property type="entry name" value="ATP-BINDING CASSETTE SUB-FAMILY B"/>
    <property type="match status" value="1"/>
</dbReference>
<dbReference type="FunFam" id="3.40.50.300:FF:000218">
    <property type="entry name" value="Multidrug ABC transporter ATP-binding protein"/>
    <property type="match status" value="1"/>
</dbReference>
<dbReference type="PROSITE" id="PS50893">
    <property type="entry name" value="ABC_TRANSPORTER_2"/>
    <property type="match status" value="1"/>
</dbReference>
<dbReference type="Pfam" id="PF00005">
    <property type="entry name" value="ABC_tran"/>
    <property type="match status" value="1"/>
</dbReference>
<feature type="transmembrane region" description="Helical" evidence="7">
    <location>
        <begin position="211"/>
        <end position="229"/>
    </location>
</feature>
<dbReference type="OrthoDB" id="9762778at2"/>
<dbReference type="InterPro" id="IPR036640">
    <property type="entry name" value="ABC1_TM_sf"/>
</dbReference>
<keyword evidence="2 7" id="KW-0812">Transmembrane</keyword>
<name>A0A2M9XE54_9LEPT</name>
<dbReference type="RefSeq" id="WP_100706560.1">
    <property type="nucleotide sequence ID" value="NZ_NPDL01000001.1"/>
</dbReference>
<dbReference type="SUPFAM" id="SSF90123">
    <property type="entry name" value="ABC transporter transmembrane region"/>
    <property type="match status" value="1"/>
</dbReference>
<evidence type="ECO:0000313" key="10">
    <source>
        <dbReference type="EMBL" id="PJZ25924.1"/>
    </source>
</evidence>
<dbReference type="InterPro" id="IPR017871">
    <property type="entry name" value="ABC_transporter-like_CS"/>
</dbReference>
<dbReference type="InterPro" id="IPR003593">
    <property type="entry name" value="AAA+_ATPase"/>
</dbReference>
<keyword evidence="4" id="KW-0067">ATP-binding</keyword>
<feature type="transmembrane region" description="Helical" evidence="7">
    <location>
        <begin position="289"/>
        <end position="312"/>
    </location>
</feature>
<dbReference type="Gene3D" id="3.40.50.300">
    <property type="entry name" value="P-loop containing nucleotide triphosphate hydrolases"/>
    <property type="match status" value="1"/>
</dbReference>
<evidence type="ECO:0000256" key="5">
    <source>
        <dbReference type="ARBA" id="ARBA00022989"/>
    </source>
</evidence>
<dbReference type="InterPro" id="IPR039421">
    <property type="entry name" value="Type_1_exporter"/>
</dbReference>
<keyword evidence="3" id="KW-0547">Nucleotide-binding</keyword>
<dbReference type="GO" id="GO:0005524">
    <property type="term" value="F:ATP binding"/>
    <property type="evidence" value="ECO:0007669"/>
    <property type="project" value="UniProtKB-KW"/>
</dbReference>
<comment type="caution">
    <text evidence="10">The sequence shown here is derived from an EMBL/GenBank/DDBJ whole genome shotgun (WGS) entry which is preliminary data.</text>
</comment>
<evidence type="ECO:0000256" key="7">
    <source>
        <dbReference type="SAM" id="Phobius"/>
    </source>
</evidence>
<dbReference type="Proteomes" id="UP000232196">
    <property type="component" value="Unassembled WGS sequence"/>
</dbReference>
<dbReference type="AlphaFoldDB" id="A0A2M9XE54"/>
<evidence type="ECO:0000259" key="9">
    <source>
        <dbReference type="PROSITE" id="PS50929"/>
    </source>
</evidence>
<dbReference type="SMART" id="SM00382">
    <property type="entry name" value="AAA"/>
    <property type="match status" value="1"/>
</dbReference>
<dbReference type="SUPFAM" id="SSF52540">
    <property type="entry name" value="P-loop containing nucleoside triphosphate hydrolases"/>
    <property type="match status" value="1"/>
</dbReference>
<reference evidence="10 11" key="1">
    <citation type="submission" date="2017-07" db="EMBL/GenBank/DDBJ databases">
        <title>Leptospira spp. isolated from tropical soils.</title>
        <authorList>
            <person name="Thibeaux R."/>
            <person name="Iraola G."/>
            <person name="Ferres I."/>
            <person name="Bierque E."/>
            <person name="Girault D."/>
            <person name="Soupe-Gilbert M.-E."/>
            <person name="Picardeau M."/>
            <person name="Goarant C."/>
        </authorList>
    </citation>
    <scope>NUCLEOTIDE SEQUENCE [LARGE SCALE GENOMIC DNA]</scope>
    <source>
        <strain evidence="10 11">MCA1-C-A1</strain>
    </source>
</reference>
<evidence type="ECO:0000256" key="6">
    <source>
        <dbReference type="ARBA" id="ARBA00023136"/>
    </source>
</evidence>
<feature type="transmembrane region" description="Helical" evidence="7">
    <location>
        <begin position="324"/>
        <end position="342"/>
    </location>
</feature>
<dbReference type="Pfam" id="PF00664">
    <property type="entry name" value="ABC_membrane"/>
    <property type="match status" value="1"/>
</dbReference>
<keyword evidence="6 7" id="KW-0472">Membrane</keyword>
<feature type="domain" description="ABC transmembrane type-1" evidence="9">
    <location>
        <begin position="20"/>
        <end position="357"/>
    </location>
</feature>
<protein>
    <submittedName>
        <fullName evidence="10">ABC transporter permease</fullName>
    </submittedName>
</protein>
<organism evidence="10 11">
    <name type="scientific">Leptospira hartskeerlii</name>
    <dbReference type="NCBI Taxonomy" id="2023177"/>
    <lineage>
        <taxon>Bacteria</taxon>
        <taxon>Pseudomonadati</taxon>
        <taxon>Spirochaetota</taxon>
        <taxon>Spirochaetia</taxon>
        <taxon>Leptospirales</taxon>
        <taxon>Leptospiraceae</taxon>
        <taxon>Leptospira</taxon>
    </lineage>
</organism>
<dbReference type="InterPro" id="IPR011527">
    <property type="entry name" value="ABC1_TM_dom"/>
</dbReference>
<dbReference type="PANTHER" id="PTHR24221:SF654">
    <property type="entry name" value="ATP-BINDING CASSETTE SUB-FAMILY B MEMBER 6"/>
    <property type="match status" value="1"/>
</dbReference>
<feature type="transmembrane region" description="Helical" evidence="7">
    <location>
        <begin position="107"/>
        <end position="140"/>
    </location>
</feature>
<evidence type="ECO:0000256" key="4">
    <source>
        <dbReference type="ARBA" id="ARBA00022840"/>
    </source>
</evidence>
<keyword evidence="11" id="KW-1185">Reference proteome</keyword>
<feature type="transmembrane region" description="Helical" evidence="7">
    <location>
        <begin position="189"/>
        <end position="205"/>
    </location>
</feature>
<dbReference type="GO" id="GO:0034040">
    <property type="term" value="F:ATPase-coupled lipid transmembrane transporter activity"/>
    <property type="evidence" value="ECO:0007669"/>
    <property type="project" value="TreeGrafter"/>
</dbReference>
<gene>
    <name evidence="10" type="ORF">CH357_09925</name>
</gene>
<evidence type="ECO:0000259" key="8">
    <source>
        <dbReference type="PROSITE" id="PS50893"/>
    </source>
</evidence>
<dbReference type="EMBL" id="NPDN01000004">
    <property type="protein sequence ID" value="PJZ25924.1"/>
    <property type="molecule type" value="Genomic_DNA"/>
</dbReference>
<dbReference type="GO" id="GO:0016887">
    <property type="term" value="F:ATP hydrolysis activity"/>
    <property type="evidence" value="ECO:0007669"/>
    <property type="project" value="InterPro"/>
</dbReference>
<dbReference type="InterPro" id="IPR027417">
    <property type="entry name" value="P-loop_NTPase"/>
</dbReference>
<dbReference type="Gene3D" id="1.20.1560.10">
    <property type="entry name" value="ABC transporter type 1, transmembrane domain"/>
    <property type="match status" value="1"/>
</dbReference>
<feature type="domain" description="ABC transporter" evidence="8">
    <location>
        <begin position="391"/>
        <end position="626"/>
    </location>
</feature>
<proteinExistence type="predicted"/>
<dbReference type="GO" id="GO:0140359">
    <property type="term" value="F:ABC-type transporter activity"/>
    <property type="evidence" value="ECO:0007669"/>
    <property type="project" value="InterPro"/>
</dbReference>
<evidence type="ECO:0000256" key="1">
    <source>
        <dbReference type="ARBA" id="ARBA00004651"/>
    </source>
</evidence>
<dbReference type="InterPro" id="IPR003439">
    <property type="entry name" value="ABC_transporter-like_ATP-bd"/>
</dbReference>
<dbReference type="PROSITE" id="PS00211">
    <property type="entry name" value="ABC_TRANSPORTER_1"/>
    <property type="match status" value="1"/>
</dbReference>
<comment type="subcellular location">
    <subcellularLocation>
        <location evidence="1">Cell membrane</location>
        <topology evidence="1">Multi-pass membrane protein</topology>
    </subcellularLocation>
</comment>
<evidence type="ECO:0000256" key="2">
    <source>
        <dbReference type="ARBA" id="ARBA00022692"/>
    </source>
</evidence>